<comment type="caution">
    <text evidence="6">The sequence shown here is derived from an EMBL/GenBank/DDBJ whole genome shotgun (WGS) entry which is preliminary data.</text>
</comment>
<evidence type="ECO:0000313" key="7">
    <source>
        <dbReference type="Proteomes" id="UP000070256"/>
    </source>
</evidence>
<organism evidence="6 7">
    <name type="scientific">candidate division MSBL1 archaeon SCGC-AAA385D11</name>
    <dbReference type="NCBI Taxonomy" id="1698286"/>
    <lineage>
        <taxon>Archaea</taxon>
        <taxon>Methanobacteriati</taxon>
        <taxon>Methanobacteriota</taxon>
        <taxon>candidate division MSBL1</taxon>
    </lineage>
</organism>
<evidence type="ECO:0000256" key="3">
    <source>
        <dbReference type="ARBA" id="ARBA00022989"/>
    </source>
</evidence>
<sequence>MDNMEIIFSLIILAFLFDFMNCAAGMGLGTSLAPILFLLGYTPLQVVPVLLIAATVSGWVSGFFHHEFENVNFSFRPPLSKAAKVTLLIAGVGCIGIFFSVMLAYFLIKFPEVLIKTYVAVLVLFMGFIGLMSLKDIGDRKYRPKMLAGFAGLAGFNKGIGGGGYGPVVVMGEIFSGIYEKSAVGIVSLAEGIVSTVGVLTFFIIMAEGVAVDLWLLPSIFTGTFISSLIAPYMVRVFPNKVWRIIIPAYAFSIGAVFLMKIFLL</sequence>
<comment type="similarity">
    <text evidence="5">Belongs to the 4-toluene sulfonate uptake permease (TSUP) (TC 2.A.102) family.</text>
</comment>
<keyword evidence="5" id="KW-1003">Cell membrane</keyword>
<feature type="transmembrane region" description="Helical" evidence="5">
    <location>
        <begin position="85"/>
        <end position="108"/>
    </location>
</feature>
<evidence type="ECO:0000256" key="2">
    <source>
        <dbReference type="ARBA" id="ARBA00022692"/>
    </source>
</evidence>
<feature type="transmembrane region" description="Helical" evidence="5">
    <location>
        <begin position="214"/>
        <end position="233"/>
    </location>
</feature>
<comment type="subcellular location">
    <subcellularLocation>
        <location evidence="5">Cell membrane</location>
        <topology evidence="5">Multi-pass membrane protein</topology>
    </subcellularLocation>
    <subcellularLocation>
        <location evidence="1">Membrane</location>
        <topology evidence="1">Multi-pass membrane protein</topology>
    </subcellularLocation>
</comment>
<feature type="transmembrane region" description="Helical" evidence="5">
    <location>
        <begin position="146"/>
        <end position="166"/>
    </location>
</feature>
<dbReference type="GO" id="GO:0005886">
    <property type="term" value="C:plasma membrane"/>
    <property type="evidence" value="ECO:0007669"/>
    <property type="project" value="UniProtKB-SubCell"/>
</dbReference>
<evidence type="ECO:0000313" key="6">
    <source>
        <dbReference type="EMBL" id="KXB08168.1"/>
    </source>
</evidence>
<evidence type="ECO:0000256" key="1">
    <source>
        <dbReference type="ARBA" id="ARBA00004141"/>
    </source>
</evidence>
<keyword evidence="2 5" id="KW-0812">Transmembrane</keyword>
<dbReference type="Pfam" id="PF01925">
    <property type="entry name" value="TauE"/>
    <property type="match status" value="1"/>
</dbReference>
<gene>
    <name evidence="6" type="ORF">AKJ58_00730</name>
</gene>
<feature type="transmembrane region" description="Helical" evidence="5">
    <location>
        <begin position="114"/>
        <end position="134"/>
    </location>
</feature>
<keyword evidence="3 5" id="KW-1133">Transmembrane helix</keyword>
<keyword evidence="4 5" id="KW-0472">Membrane</keyword>
<name>A0A133VP03_9EURY</name>
<dbReference type="InterPro" id="IPR002781">
    <property type="entry name" value="TM_pro_TauE-like"/>
</dbReference>
<reference evidence="6 7" key="1">
    <citation type="journal article" date="2016" name="Sci. Rep.">
        <title>Metabolic traits of an uncultured archaeal lineage -MSBL1- from brine pools of the Red Sea.</title>
        <authorList>
            <person name="Mwirichia R."/>
            <person name="Alam I."/>
            <person name="Rashid M."/>
            <person name="Vinu M."/>
            <person name="Ba-Alawi W."/>
            <person name="Anthony Kamau A."/>
            <person name="Kamanda Ngugi D."/>
            <person name="Goker M."/>
            <person name="Klenk H.P."/>
            <person name="Bajic V."/>
            <person name="Stingl U."/>
        </authorList>
    </citation>
    <scope>NUCLEOTIDE SEQUENCE [LARGE SCALE GENOMIC DNA]</scope>
    <source>
        <strain evidence="6">SCGC-AAA385D11</strain>
    </source>
</reference>
<evidence type="ECO:0000256" key="5">
    <source>
        <dbReference type="RuleBase" id="RU363041"/>
    </source>
</evidence>
<keyword evidence="7" id="KW-1185">Reference proteome</keyword>
<dbReference type="Proteomes" id="UP000070256">
    <property type="component" value="Unassembled WGS sequence"/>
</dbReference>
<proteinExistence type="inferred from homology"/>
<protein>
    <recommendedName>
        <fullName evidence="5">Probable membrane transporter protein</fullName>
    </recommendedName>
</protein>
<feature type="transmembrane region" description="Helical" evidence="5">
    <location>
        <begin position="186"/>
        <end position="207"/>
    </location>
</feature>
<evidence type="ECO:0000256" key="4">
    <source>
        <dbReference type="ARBA" id="ARBA00023136"/>
    </source>
</evidence>
<feature type="transmembrane region" description="Helical" evidence="5">
    <location>
        <begin position="45"/>
        <end position="64"/>
    </location>
</feature>
<feature type="transmembrane region" description="Helical" evidence="5">
    <location>
        <begin position="245"/>
        <end position="264"/>
    </location>
</feature>
<accession>A0A133VP03</accession>
<dbReference type="AlphaFoldDB" id="A0A133VP03"/>
<dbReference type="EMBL" id="LHYK01000009">
    <property type="protein sequence ID" value="KXB08168.1"/>
    <property type="molecule type" value="Genomic_DNA"/>
</dbReference>